<dbReference type="PROSITE" id="PS50931">
    <property type="entry name" value="HTH_LYSR"/>
    <property type="match status" value="1"/>
</dbReference>
<name>A0A5B8CIJ8_SPHSA</name>
<reference evidence="6 7" key="1">
    <citation type="submission" date="2019-06" db="EMBL/GenBank/DDBJ databases">
        <title>Genome organization and adaptive potential of archetypical organophosphate degarding Sphingobium fuliginis ATCC 27551.</title>
        <authorList>
            <person name="Sarwar A."/>
            <person name="Parthasarathy S."/>
            <person name="Singh C."/>
            <person name="Siddavattam D."/>
        </authorList>
    </citation>
    <scope>NUCLEOTIDE SEQUENCE [LARGE SCALE GENOMIC DNA]</scope>
    <source>
        <strain evidence="6 7">ATCC 27551</strain>
    </source>
</reference>
<proteinExistence type="inferred from homology"/>
<evidence type="ECO:0000313" key="7">
    <source>
        <dbReference type="Proteomes" id="UP000311469"/>
    </source>
</evidence>
<comment type="similarity">
    <text evidence="1">Belongs to the LysR transcriptional regulatory family.</text>
</comment>
<dbReference type="InterPro" id="IPR058163">
    <property type="entry name" value="LysR-type_TF_proteobact-type"/>
</dbReference>
<dbReference type="Pfam" id="PF03466">
    <property type="entry name" value="LysR_substrate"/>
    <property type="match status" value="1"/>
</dbReference>
<dbReference type="Proteomes" id="UP000311469">
    <property type="component" value="Chromosome cSF1"/>
</dbReference>
<evidence type="ECO:0000256" key="1">
    <source>
        <dbReference type="ARBA" id="ARBA00009437"/>
    </source>
</evidence>
<dbReference type="Gene3D" id="3.40.190.290">
    <property type="match status" value="1"/>
</dbReference>
<dbReference type="InterPro" id="IPR036388">
    <property type="entry name" value="WH-like_DNA-bd_sf"/>
</dbReference>
<evidence type="ECO:0000256" key="4">
    <source>
        <dbReference type="ARBA" id="ARBA00023163"/>
    </source>
</evidence>
<dbReference type="GO" id="GO:0003677">
    <property type="term" value="F:DNA binding"/>
    <property type="evidence" value="ECO:0007669"/>
    <property type="project" value="UniProtKB-KW"/>
</dbReference>
<keyword evidence="2" id="KW-0805">Transcription regulation</keyword>
<dbReference type="EMBL" id="CP041016">
    <property type="protein sequence ID" value="QDC36611.1"/>
    <property type="molecule type" value="Genomic_DNA"/>
</dbReference>
<evidence type="ECO:0000259" key="5">
    <source>
        <dbReference type="PROSITE" id="PS50931"/>
    </source>
</evidence>
<dbReference type="InterPro" id="IPR005119">
    <property type="entry name" value="LysR_subst-bd"/>
</dbReference>
<evidence type="ECO:0000256" key="3">
    <source>
        <dbReference type="ARBA" id="ARBA00023125"/>
    </source>
</evidence>
<keyword evidence="3" id="KW-0238">DNA-binding</keyword>
<organism evidence="6 7">
    <name type="scientific">Sphingobium fuliginis ATCC 27551</name>
    <dbReference type="NCBI Taxonomy" id="1208342"/>
    <lineage>
        <taxon>Bacteria</taxon>
        <taxon>Pseudomonadati</taxon>
        <taxon>Pseudomonadota</taxon>
        <taxon>Alphaproteobacteria</taxon>
        <taxon>Sphingomonadales</taxon>
        <taxon>Sphingomonadaceae</taxon>
        <taxon>Sphingobium</taxon>
    </lineage>
</organism>
<dbReference type="PANTHER" id="PTHR30537">
    <property type="entry name" value="HTH-TYPE TRANSCRIPTIONAL REGULATOR"/>
    <property type="match status" value="1"/>
</dbReference>
<dbReference type="AlphaFoldDB" id="A0A5B8CIJ8"/>
<dbReference type="PANTHER" id="PTHR30537:SF5">
    <property type="entry name" value="HTH-TYPE TRANSCRIPTIONAL ACTIVATOR TTDR-RELATED"/>
    <property type="match status" value="1"/>
</dbReference>
<dbReference type="Pfam" id="PF00126">
    <property type="entry name" value="HTH_1"/>
    <property type="match status" value="1"/>
</dbReference>
<evidence type="ECO:0000256" key="2">
    <source>
        <dbReference type="ARBA" id="ARBA00023015"/>
    </source>
</evidence>
<dbReference type="SUPFAM" id="SSF46785">
    <property type="entry name" value="Winged helix' DNA-binding domain"/>
    <property type="match status" value="1"/>
</dbReference>
<dbReference type="KEGG" id="sufl:FIL70_04480"/>
<dbReference type="GO" id="GO:0003700">
    <property type="term" value="F:DNA-binding transcription factor activity"/>
    <property type="evidence" value="ECO:0007669"/>
    <property type="project" value="InterPro"/>
</dbReference>
<dbReference type="RefSeq" id="WP_021225121.1">
    <property type="nucleotide sequence ID" value="NZ_CP041016.1"/>
</dbReference>
<feature type="domain" description="HTH lysR-type" evidence="5">
    <location>
        <begin position="2"/>
        <end position="59"/>
    </location>
</feature>
<dbReference type="InterPro" id="IPR036390">
    <property type="entry name" value="WH_DNA-bd_sf"/>
</dbReference>
<sequence>MIDLNDLRVFDKVAALRSFSDAGIALGMPKSSVSRAISRLEQALRIRLFQRTTREVALTQAGQSLHDRSRDLLAGLEDAASFAAGLAEAPRGRLTVSAGIGFGINILARQLPGFLERYPDVRVSVDLTSRNAELVSEQVDIAIRMGPLADSTLVATRLGTLSQYVCAAKSYLDQHGRPEIPGDLLSHQIVDLSTGTGRSRNWRLTRGNESETIEPPARVEVNDVLTICALVKRGVGIAAVTAYLCGDDILAGHLERVLPNWSLPPLPVSMVFPSRREVSPVVRAFVDYMKEANGAGVEWLSDPLRDSLARPSSVEG</sequence>
<dbReference type="InterPro" id="IPR000847">
    <property type="entry name" value="LysR_HTH_N"/>
</dbReference>
<dbReference type="FunFam" id="1.10.10.10:FF:000001">
    <property type="entry name" value="LysR family transcriptional regulator"/>
    <property type="match status" value="1"/>
</dbReference>
<gene>
    <name evidence="6" type="ORF">FIL70_04480</name>
</gene>
<dbReference type="SUPFAM" id="SSF53850">
    <property type="entry name" value="Periplasmic binding protein-like II"/>
    <property type="match status" value="1"/>
</dbReference>
<dbReference type="CDD" id="cd08422">
    <property type="entry name" value="PBP2_CrgA_like"/>
    <property type="match status" value="1"/>
</dbReference>
<evidence type="ECO:0000313" key="6">
    <source>
        <dbReference type="EMBL" id="QDC36611.1"/>
    </source>
</evidence>
<protein>
    <submittedName>
        <fullName evidence="6">LysR family transcriptional regulator</fullName>
    </submittedName>
</protein>
<keyword evidence="4" id="KW-0804">Transcription</keyword>
<accession>A0A5B8CIJ8</accession>
<dbReference type="Gene3D" id="1.10.10.10">
    <property type="entry name" value="Winged helix-like DNA-binding domain superfamily/Winged helix DNA-binding domain"/>
    <property type="match status" value="1"/>
</dbReference>